<reference evidence="4" key="1">
    <citation type="submission" date="2025-08" db="UniProtKB">
        <authorList>
            <consortium name="RefSeq"/>
        </authorList>
    </citation>
    <scope>IDENTIFICATION</scope>
    <source>
        <tissue evidence="4">Whole sample</tissue>
    </source>
</reference>
<feature type="chain" id="PRO_5034862225" evidence="1">
    <location>
        <begin position="19"/>
        <end position="229"/>
    </location>
</feature>
<dbReference type="GeneID" id="111103752"/>
<dbReference type="SUPFAM" id="SSF56436">
    <property type="entry name" value="C-type lectin-like"/>
    <property type="match status" value="1"/>
</dbReference>
<evidence type="ECO:0000259" key="2">
    <source>
        <dbReference type="PROSITE" id="PS50041"/>
    </source>
</evidence>
<dbReference type="SMART" id="SM00034">
    <property type="entry name" value="CLECT"/>
    <property type="match status" value="1"/>
</dbReference>
<dbReference type="Proteomes" id="UP000694844">
    <property type="component" value="Chromosome 7"/>
</dbReference>
<organism evidence="3 4">
    <name type="scientific">Crassostrea virginica</name>
    <name type="common">Eastern oyster</name>
    <dbReference type="NCBI Taxonomy" id="6565"/>
    <lineage>
        <taxon>Eukaryota</taxon>
        <taxon>Metazoa</taxon>
        <taxon>Spiralia</taxon>
        <taxon>Lophotrochozoa</taxon>
        <taxon>Mollusca</taxon>
        <taxon>Bivalvia</taxon>
        <taxon>Autobranchia</taxon>
        <taxon>Pteriomorphia</taxon>
        <taxon>Ostreida</taxon>
        <taxon>Ostreoidea</taxon>
        <taxon>Ostreidae</taxon>
        <taxon>Crassostrea</taxon>
    </lineage>
</organism>
<dbReference type="OrthoDB" id="6097711at2759"/>
<gene>
    <name evidence="4" type="primary">LOC111103752</name>
</gene>
<dbReference type="InterPro" id="IPR016187">
    <property type="entry name" value="CTDL_fold"/>
</dbReference>
<dbReference type="KEGG" id="cvn:111103752"/>
<dbReference type="PANTHER" id="PTHR22803">
    <property type="entry name" value="MANNOSE, PHOSPHOLIPASE, LECTIN RECEPTOR RELATED"/>
    <property type="match status" value="1"/>
</dbReference>
<feature type="signal peptide" evidence="1">
    <location>
        <begin position="1"/>
        <end position="18"/>
    </location>
</feature>
<keyword evidence="1" id="KW-0732">Signal</keyword>
<name>A0A8B8AN07_CRAVI</name>
<dbReference type="Pfam" id="PF00059">
    <property type="entry name" value="Lectin_C"/>
    <property type="match status" value="1"/>
</dbReference>
<keyword evidence="3" id="KW-1185">Reference proteome</keyword>
<accession>A0A8B8AN07</accession>
<dbReference type="InterPro" id="IPR001304">
    <property type="entry name" value="C-type_lectin-like"/>
</dbReference>
<evidence type="ECO:0000313" key="3">
    <source>
        <dbReference type="Proteomes" id="UP000694844"/>
    </source>
</evidence>
<dbReference type="RefSeq" id="XP_022292917.1">
    <property type="nucleotide sequence ID" value="XM_022437209.1"/>
</dbReference>
<dbReference type="PROSITE" id="PS50041">
    <property type="entry name" value="C_TYPE_LECTIN_2"/>
    <property type="match status" value="1"/>
</dbReference>
<dbReference type="AlphaFoldDB" id="A0A8B8AN07"/>
<dbReference type="SMR" id="A0A8B8AN07"/>
<dbReference type="InterPro" id="IPR016186">
    <property type="entry name" value="C-type_lectin-like/link_sf"/>
</dbReference>
<dbReference type="CDD" id="cd00037">
    <property type="entry name" value="CLECT"/>
    <property type="match status" value="1"/>
</dbReference>
<evidence type="ECO:0000313" key="4">
    <source>
        <dbReference type="RefSeq" id="XP_022292917.1"/>
    </source>
</evidence>
<evidence type="ECO:0000256" key="1">
    <source>
        <dbReference type="SAM" id="SignalP"/>
    </source>
</evidence>
<dbReference type="InterPro" id="IPR050111">
    <property type="entry name" value="C-type_lectin/snaclec_domain"/>
</dbReference>
<sequence length="229" mass="26180">MNFFPRVFLLCILSRSSATSPAKRQRFYTIIVAHDDHLPMTSDITSQHGNVSFLGQCGLVCSRHHGCCSFFYNEATKHCVTASSVNRHGLLSSPGYRHFSFHGEEGVCFDNSIYIVGLTKETWTDAQNICLNKGAKLVVIQNEQENEFLRRLSRDINETVWVGGTDSIEEGSWTWADSTVPMSFTAWGPYQPNNYQNQDCLSLEMQFDFMWNDQICLFTLKYICKKNLQ</sequence>
<dbReference type="Gene3D" id="3.10.100.10">
    <property type="entry name" value="Mannose-Binding Protein A, subunit A"/>
    <property type="match status" value="1"/>
</dbReference>
<feature type="domain" description="C-type lectin" evidence="2">
    <location>
        <begin position="109"/>
        <end position="225"/>
    </location>
</feature>
<protein>
    <submittedName>
        <fullName evidence="4">CD209 antigen-like</fullName>
    </submittedName>
</protein>
<proteinExistence type="predicted"/>